<name>A0AC35UGK5_9BILA</name>
<accession>A0AC35UGK5</accession>
<evidence type="ECO:0000313" key="1">
    <source>
        <dbReference type="Proteomes" id="UP000095286"/>
    </source>
</evidence>
<reference evidence="2" key="1">
    <citation type="submission" date="2016-11" db="UniProtKB">
        <authorList>
            <consortium name="WormBaseParasite"/>
        </authorList>
    </citation>
    <scope>IDENTIFICATION</scope>
    <source>
        <strain evidence="2">KR3021</strain>
    </source>
</reference>
<evidence type="ECO:0000313" key="2">
    <source>
        <dbReference type="WBParaSite" id="RSKR_0001106400.1"/>
    </source>
</evidence>
<dbReference type="Proteomes" id="UP000095286">
    <property type="component" value="Unplaced"/>
</dbReference>
<proteinExistence type="predicted"/>
<dbReference type="WBParaSite" id="RSKR_0001106400.1">
    <property type="protein sequence ID" value="RSKR_0001106400.1"/>
    <property type="gene ID" value="RSKR_0001106400"/>
</dbReference>
<sequence length="1939" mass="222836">MSKYPSDSRRNYLLRIATNILSLNLTEEKLPNLEAIIAFCDSDVSLLVISRTEHRGKVEISNTFNGDAPALLHVIFYKNSSSPLDPDTYKTEVNVLSVKGNKTELVVGTVQNVLTTLFGKEAVQDSRPTHINLGSDNGLITHKKDDGSFTLYGEIRHWKKRMNTKDDPSAFWDHFEVLEEKFNLIGDVKTDSILAFAEASEDVIEGLWQQDPPYIETRMTKLIHAITKEIVEANLKILNNTVIWKSEKSLIDLNALKGIMDSWMYSIKLLTTKIWVNDPLHQWKSGEIDLGYFEILRDRVETIISLKSISGQVEDLVENASLLNEINVAIESTMRNFPVTSFSVNNESQWKAKVYAVDEALKPIMDNILPVLKLRIQPNAGDTSLLLSYLIKYKNFIARPKVKSHLRNELMLLVKRLKDMIEQRTKELLEYMDQKNMITGRYLTEIASKLLWVRQQIYQGEEMKQICNELMSDVPEFNEFNAKLKEFLSNLAASESELFDGWCREINSLISSSSSSLSLETSGRIMKMESEKGMITVSYSDKLVKLLREVRQLSSMGLTIPSKILNVAANGEKYYRHGIVLKQVAHFYNTIEQQMLPCQQAMMLEEALAFEKLIIPRKDGNVSSIDVTWDDPEKLELFIGKLQKAAQKLTTHNRRLRRIHEEVNLKVSEMMVTDLFKGEEKWKQLLNDIRIKVNDEKKNVGDVGNMRSWNIHIDHQLYKALHVQYLWGIESLHRQIPKMHVQLVFRENAVQFLPPFEDIKVKYFKELKKFISLPIKFKGVGFDENESSAFKQIMETNVERFYSLYNKTERLFDKVLDAKKPFEDWTVIGQVDLESLIEEKFVTALDWESQLKLLKSKAREIEKLPEEIKVDCIVISTNTIKATIDDLLTRLYNSLVWTLKHSILVELSDTSKFIDSAISTLNIRPQSIEEIAEANQTHFKLIKAQKEMKEKIHKMEEKNSLLRSVAGGGLDQLTNVVMQWEKLMTMLDNHQEMIKDQIEHMKSNVTISYQKLQDDGDKLFARWKQFKPKSDVFSESKEELAKAIEFIKEKRLQFDELMEQKNKLDSDCEQFNIESPSINILAEIDADIKESETNFIMFEDFSQNLKQFGNEEWVVFRAKTYLFEEFLSEWEAKLKESQPTHASVRIGKEIFLLKEMCLSLKFLRGEVLSVDHWLEIFRLLSIPKGMTLDKLKFNDLILVKEAIVDKTDELRNLNSRAQGEVAMREAIQEIELWAAQAEFNLTEYKHSNNQVIKIVKEWKESVNQVKDNNALLQSLKSSPYYKDFSDKTNSWEIKLATLDEFLGWMTTIQRKWIYLEPIFGRGSLPAEASRFNRVDIEFRSILNEIVRDKRLISLTSRKGLKNSLEQIIDQLNRCQKALNQFLEEKRNAFARFYFLGDDDLLEILGQSQNPAVIQSHLKKLFQGIDKVVMNEKMTSIIAMVSSDGENVMLEKGVEIVSKVEVWLTNLTEHMKETIKRLVKQCLVEEALDPSKYPSQVLCLCEEIRFCKQVEEILSKHGDLTKFHQELIDQLGKFTSAKVDDKILTLKLKALILDLIHHISVVEQLMAQKNVDISQWVWQKQLRFYFESNLVVVRMSNAQFEYTYEYQGNAQKLVHTPLTDKCYLTLTQALDMGLGGNPYGPAGTGKTESVKALASVMGRQVLVFNCDEGIDIYSMSRIFIGIVQCGAWGCFDEFNRLDQSVLSAVSMQISAIQNSISNHTGVCMLENKQVKVDKNSAIFVTLNPASKGYGGRQKLPDNLKLLFRPVVMSAPDNDLISETLLFSDGFKEAKILATKIVSVFKLSKETLSVQIHYDWGLRALKTILKGCGDMLANEDRNDPNFSEAKVVVQALCLNTLSKLTYLDAIKFQALLGDIFHDVPTKSAEFPYLLESLKKVSDEKGIALSPNQIKKIFELYEQLRQRMGVVIIGPSGSGRVFIVFF</sequence>
<organism evidence="1 2">
    <name type="scientific">Rhabditophanes sp. KR3021</name>
    <dbReference type="NCBI Taxonomy" id="114890"/>
    <lineage>
        <taxon>Eukaryota</taxon>
        <taxon>Metazoa</taxon>
        <taxon>Ecdysozoa</taxon>
        <taxon>Nematoda</taxon>
        <taxon>Chromadorea</taxon>
        <taxon>Rhabditida</taxon>
        <taxon>Tylenchina</taxon>
        <taxon>Panagrolaimomorpha</taxon>
        <taxon>Strongyloidoidea</taxon>
        <taxon>Alloionematidae</taxon>
        <taxon>Rhabditophanes</taxon>
    </lineage>
</organism>
<protein>
    <submittedName>
        <fullName evidence="2">Cytoplasmic dynein 2 heavy chain 1</fullName>
    </submittedName>
</protein>